<sequence>MVETYSDSVMGYLDELHEDHLTLRGIDGELLRLEMNTRTSVQRLRNLGEEYVDGTADLFAGRVPQNALIIAYGPIVPYESGTRRYASTITIVGALDGNPIMEPTWWITQITQIANFYRNAQFGDGPIDFQQYRTNLDRSGRKHGDIQETAVLSRLIYGMASSFLLTGNDDHLTVATAGCAYMLENMRMSELAGERDPFGKETLWYHRLEVTPGQTNKILASQFPDDRGSIPAYEQIYALAGLTQTYRATGDPALLEAIQQTVRLFDIYFKDPLLEGYYSHIDPETWGSQSSRLGQNKAKKNWNSNGDHAPAYLFNLYLSTGDPQYLEMLTYTFGIIATHFPQSGLRTRVEETPFVRERFNADWTVDENWGWQQDRAVVGHNLKIAWNFIRMSVLSEDPRLLGYATRIAHTMPNYGLDVRRGGWYDVLERALFATDRFTWHDRKAWWQQEQAILAYLILAARVDPLYENEAFEAAAFYNANFLDHDFGGVFPTVLASGMPYGVGEEGGKGSHSMGMYHSAELCYLSAVYTALMLRKEPLYLWFKPAPDQNFPGNILRVAPDTLTQGSVFIASVLVNGELYDKYDSANLTVTLPESTTGLTIRVRLDNDPRHSPSLTLGMHV</sequence>
<reference evidence="3 4" key="1">
    <citation type="submission" date="2016-10" db="EMBL/GenBank/DDBJ databases">
        <title>Evaluation of Human, Veterinary and Environmental Mycobacterium chelonae Isolates by Core Genome Phylogenomic Analysis, Targeted Gene Comparison, and Anti-microbial Susceptibility Patterns: A Tale of Mistaken Identities.</title>
        <authorList>
            <person name="Fogelson S.B."/>
            <person name="Camus A.C."/>
            <person name="Lorenz W."/>
            <person name="Vasireddy R."/>
            <person name="Vasireddy S."/>
            <person name="Smith T."/>
            <person name="Brown-Elliott B.A."/>
            <person name="Wallace R.J.Jr."/>
            <person name="Hasan N.A."/>
            <person name="Reischl U."/>
            <person name="Sanchez S."/>
        </authorList>
    </citation>
    <scope>NUCLEOTIDE SEQUENCE [LARGE SCALE GENOMIC DNA]</scope>
    <source>
        <strain evidence="3 4">15518</strain>
    </source>
</reference>
<accession>A0A1S1LZA2</accession>
<dbReference type="SUPFAM" id="SSF48208">
    <property type="entry name" value="Six-hairpin glycosidases"/>
    <property type="match status" value="1"/>
</dbReference>
<organism evidence="3 4">
    <name type="scientific">Mycobacteroides chelonae</name>
    <name type="common">Mycobacterium chelonae</name>
    <dbReference type="NCBI Taxonomy" id="1774"/>
    <lineage>
        <taxon>Bacteria</taxon>
        <taxon>Bacillati</taxon>
        <taxon>Actinomycetota</taxon>
        <taxon>Actinomycetes</taxon>
        <taxon>Mycobacteriales</taxon>
        <taxon>Mycobacteriaceae</taxon>
        <taxon>Mycobacteroides</taxon>
    </lineage>
</organism>
<evidence type="ECO:0008006" key="5">
    <source>
        <dbReference type="Google" id="ProtNLM"/>
    </source>
</evidence>
<name>A0A1S1LZA2_MYCCH</name>
<dbReference type="GO" id="GO:0016853">
    <property type="term" value="F:isomerase activity"/>
    <property type="evidence" value="ECO:0007669"/>
    <property type="project" value="UniProtKB-KW"/>
</dbReference>
<dbReference type="RefSeq" id="WP_070931208.1">
    <property type="nucleotide sequence ID" value="NZ_CP050145.1"/>
</dbReference>
<evidence type="ECO:0000256" key="2">
    <source>
        <dbReference type="ARBA" id="ARBA00023235"/>
    </source>
</evidence>
<protein>
    <recommendedName>
        <fullName evidence="5">N-acyl-D-glucosamine 2-epimerase</fullName>
    </recommendedName>
</protein>
<keyword evidence="2" id="KW-0413">Isomerase</keyword>
<comment type="caution">
    <text evidence="3">The sequence shown here is derived from an EMBL/GenBank/DDBJ whole genome shotgun (WGS) entry which is preliminary data.</text>
</comment>
<dbReference type="EMBL" id="MLIS01000003">
    <property type="protein sequence ID" value="OHU76426.1"/>
    <property type="molecule type" value="Genomic_DNA"/>
</dbReference>
<dbReference type="Proteomes" id="UP000179441">
    <property type="component" value="Unassembled WGS sequence"/>
</dbReference>
<gene>
    <name evidence="3" type="ORF">BKG84_24320</name>
</gene>
<dbReference type="Pfam" id="PF07221">
    <property type="entry name" value="GlcNAc_2-epim"/>
    <property type="match status" value="1"/>
</dbReference>
<dbReference type="InterPro" id="IPR012341">
    <property type="entry name" value="6hp_glycosidase-like_sf"/>
</dbReference>
<dbReference type="PANTHER" id="PTHR15108">
    <property type="entry name" value="N-ACYLGLUCOSAMINE-2-EPIMERASE"/>
    <property type="match status" value="1"/>
</dbReference>
<dbReference type="InterPro" id="IPR010819">
    <property type="entry name" value="AGE/CE"/>
</dbReference>
<keyword evidence="4" id="KW-1185">Reference proteome</keyword>
<dbReference type="Gene3D" id="1.50.10.10">
    <property type="match status" value="1"/>
</dbReference>
<proteinExistence type="inferred from homology"/>
<evidence type="ECO:0000313" key="4">
    <source>
        <dbReference type="Proteomes" id="UP000179441"/>
    </source>
</evidence>
<dbReference type="GO" id="GO:0005975">
    <property type="term" value="P:carbohydrate metabolic process"/>
    <property type="evidence" value="ECO:0007669"/>
    <property type="project" value="InterPro"/>
</dbReference>
<dbReference type="InterPro" id="IPR008928">
    <property type="entry name" value="6-hairpin_glycosidase_sf"/>
</dbReference>
<comment type="similarity">
    <text evidence="1">Belongs to the N-acylglucosamine 2-epimerase family.</text>
</comment>
<evidence type="ECO:0000313" key="3">
    <source>
        <dbReference type="EMBL" id="OHU76426.1"/>
    </source>
</evidence>
<evidence type="ECO:0000256" key="1">
    <source>
        <dbReference type="ARBA" id="ARBA00008558"/>
    </source>
</evidence>
<dbReference type="AlphaFoldDB" id="A0A1S1LZA2"/>